<evidence type="ECO:0000256" key="8">
    <source>
        <dbReference type="ARBA" id="ARBA00023134"/>
    </source>
</evidence>
<dbReference type="InterPro" id="IPR006169">
    <property type="entry name" value="GTP1_OBG_dom"/>
</dbReference>
<dbReference type="Gene3D" id="3.40.50.300">
    <property type="entry name" value="P-loop containing nucleotide triphosphate hydrolases"/>
    <property type="match status" value="1"/>
</dbReference>
<dbReference type="PROSITE" id="PS00905">
    <property type="entry name" value="GTP1_OBG"/>
    <property type="match status" value="1"/>
</dbReference>
<feature type="domain" description="OCT" evidence="11">
    <location>
        <begin position="349"/>
        <end position="427"/>
    </location>
</feature>
<dbReference type="InterPro" id="IPR015349">
    <property type="entry name" value="OCT_dom"/>
</dbReference>
<evidence type="ECO:0000313" key="13">
    <source>
        <dbReference type="EMBL" id="HJB41213.1"/>
    </source>
</evidence>
<keyword evidence="6 9" id="KW-0378">Hydrolase</keyword>
<feature type="binding site" evidence="9">
    <location>
        <begin position="168"/>
        <end position="175"/>
    </location>
    <ligand>
        <name>GTP</name>
        <dbReference type="ChEBI" id="CHEBI:37565"/>
    </ligand>
</feature>
<comment type="subunit">
    <text evidence="9">Monomer.</text>
</comment>
<evidence type="ECO:0000256" key="6">
    <source>
        <dbReference type="ARBA" id="ARBA00022801"/>
    </source>
</evidence>
<feature type="domain" description="Obg" evidence="12">
    <location>
        <begin position="4"/>
        <end position="161"/>
    </location>
</feature>
<comment type="similarity">
    <text evidence="2 9">Belongs to the TRAFAC class OBG-HflX-like GTPase superfamily. OBG GTPase family.</text>
</comment>
<feature type="binding site" evidence="9">
    <location>
        <position position="175"/>
    </location>
    <ligand>
        <name>Mg(2+)</name>
        <dbReference type="ChEBI" id="CHEBI:18420"/>
    </ligand>
</feature>
<dbReference type="Pfam" id="PF09269">
    <property type="entry name" value="DUF1967"/>
    <property type="match status" value="1"/>
</dbReference>
<dbReference type="HAMAP" id="MF_01454">
    <property type="entry name" value="GTPase_Obg"/>
    <property type="match status" value="1"/>
</dbReference>
<dbReference type="InterPro" id="IPR006074">
    <property type="entry name" value="GTP1-OBG_CS"/>
</dbReference>
<protein>
    <recommendedName>
        <fullName evidence="9">GTPase Obg</fullName>
        <ecNumber evidence="9">3.6.5.-</ecNumber>
    </recommendedName>
    <alternativeName>
        <fullName evidence="9">GTP-binding protein Obg</fullName>
    </alternativeName>
</protein>
<comment type="caution">
    <text evidence="13">The sequence shown here is derived from an EMBL/GenBank/DDBJ whole genome shotgun (WGS) entry which is preliminary data.</text>
</comment>
<reference evidence="13" key="2">
    <citation type="submission" date="2021-04" db="EMBL/GenBank/DDBJ databases">
        <authorList>
            <person name="Gilroy R."/>
        </authorList>
    </citation>
    <scope>NUCLEOTIDE SEQUENCE</scope>
    <source>
        <strain evidence="13">ChiBcec8-13705</strain>
    </source>
</reference>
<dbReference type="Gene3D" id="2.70.210.12">
    <property type="entry name" value="GTP1/OBG domain"/>
    <property type="match status" value="1"/>
</dbReference>
<evidence type="ECO:0000259" key="11">
    <source>
        <dbReference type="PROSITE" id="PS51881"/>
    </source>
</evidence>
<evidence type="ECO:0000256" key="7">
    <source>
        <dbReference type="ARBA" id="ARBA00022842"/>
    </source>
</evidence>
<dbReference type="PROSITE" id="PS51883">
    <property type="entry name" value="OBG"/>
    <property type="match status" value="1"/>
</dbReference>
<keyword evidence="5 9" id="KW-0547">Nucleotide-binding</keyword>
<dbReference type="NCBIfam" id="NF008956">
    <property type="entry name" value="PRK12299.1"/>
    <property type="match status" value="1"/>
</dbReference>
<dbReference type="InterPro" id="IPR036346">
    <property type="entry name" value="GTP-bd_prot_GTP1/OBG_C_sf"/>
</dbReference>
<evidence type="ECO:0000256" key="2">
    <source>
        <dbReference type="ARBA" id="ARBA00007699"/>
    </source>
</evidence>
<evidence type="ECO:0000313" key="14">
    <source>
        <dbReference type="Proteomes" id="UP000886803"/>
    </source>
</evidence>
<sequence length="427" mass="46349">MASTNFIDTATIWLHAGKGGDGAVSFHREKFVAAGGPDGGDGGRGGDIIFQADDNLSTLMDFRYKRKYTAAAGENGRGARQKGRDAEDLVIRVPRGTVLKEAETGLVIADLSGDEPVVIAKGGRGGWGNARFATPTRQIPRFAKPGLPGEDLHVTLELKVIADVGLIGFPNVGKSTLLSMISAARPKIANYHFTTLTPVLGVVHVGEEQSFVCADIPGLIEGAAEGVGLGHDFLRHVERCRLLLHVVDVSGCEGRDPKADFEQINHELAGFSPELAQRPQIVLGNKCDIAAPEQVEEFRAFIEGQGLTFLPISAATRQGIEKLPALVYSRLQQLPPVKVFEAEYVRPDLAAAPKRPFTVTRTGDHEFTIDAPWLERILAGTNVEDYESLQYFQTQLGDSGLLDELVRQGVEEDDTIKIGEYEFDYVF</sequence>
<dbReference type="EC" id="3.6.5.-" evidence="9"/>
<dbReference type="NCBIfam" id="TIGR02729">
    <property type="entry name" value="Obg_CgtA"/>
    <property type="match status" value="1"/>
</dbReference>
<dbReference type="NCBIfam" id="TIGR03595">
    <property type="entry name" value="Obg_CgtA_exten"/>
    <property type="match status" value="1"/>
</dbReference>
<proteinExistence type="inferred from homology"/>
<feature type="binding site" evidence="9">
    <location>
        <begin position="285"/>
        <end position="288"/>
    </location>
    <ligand>
        <name>GTP</name>
        <dbReference type="ChEBI" id="CHEBI:37565"/>
    </ligand>
</feature>
<dbReference type="FunFam" id="2.70.210.12:FF:000001">
    <property type="entry name" value="GTPase Obg"/>
    <property type="match status" value="1"/>
</dbReference>
<dbReference type="InterPro" id="IPR036726">
    <property type="entry name" value="GTP1_OBG_dom_sf"/>
</dbReference>
<dbReference type="PANTHER" id="PTHR11702">
    <property type="entry name" value="DEVELOPMENTALLY REGULATED GTP-BINDING PROTEIN-RELATED"/>
    <property type="match status" value="1"/>
</dbReference>
<dbReference type="PROSITE" id="PS51710">
    <property type="entry name" value="G_OBG"/>
    <property type="match status" value="1"/>
</dbReference>
<dbReference type="EMBL" id="DWYG01000017">
    <property type="protein sequence ID" value="HJB41213.1"/>
    <property type="molecule type" value="Genomic_DNA"/>
</dbReference>
<dbReference type="InterPro" id="IPR031167">
    <property type="entry name" value="G_OBG"/>
</dbReference>
<dbReference type="AlphaFoldDB" id="A0A9D2M6C0"/>
<dbReference type="GO" id="GO:0000287">
    <property type="term" value="F:magnesium ion binding"/>
    <property type="evidence" value="ECO:0007669"/>
    <property type="project" value="InterPro"/>
</dbReference>
<dbReference type="GO" id="GO:0005525">
    <property type="term" value="F:GTP binding"/>
    <property type="evidence" value="ECO:0007669"/>
    <property type="project" value="UniProtKB-UniRule"/>
</dbReference>
<evidence type="ECO:0000256" key="5">
    <source>
        <dbReference type="ARBA" id="ARBA00022741"/>
    </source>
</evidence>
<dbReference type="PANTHER" id="PTHR11702:SF31">
    <property type="entry name" value="MITOCHONDRIAL RIBOSOME-ASSOCIATED GTPASE 2"/>
    <property type="match status" value="1"/>
</dbReference>
<dbReference type="Pfam" id="PF01018">
    <property type="entry name" value="GTP1_OBG"/>
    <property type="match status" value="1"/>
</dbReference>
<dbReference type="NCBIfam" id="NF008954">
    <property type="entry name" value="PRK12296.1"/>
    <property type="match status" value="1"/>
</dbReference>
<dbReference type="PROSITE" id="PS51881">
    <property type="entry name" value="OCT"/>
    <property type="match status" value="1"/>
</dbReference>
<evidence type="ECO:0000256" key="4">
    <source>
        <dbReference type="ARBA" id="ARBA00022723"/>
    </source>
</evidence>
<evidence type="ECO:0000256" key="1">
    <source>
        <dbReference type="ARBA" id="ARBA00001946"/>
    </source>
</evidence>
<feature type="binding site" evidence="9">
    <location>
        <begin position="313"/>
        <end position="315"/>
    </location>
    <ligand>
        <name>GTP</name>
        <dbReference type="ChEBI" id="CHEBI:37565"/>
    </ligand>
</feature>
<dbReference type="InterPro" id="IPR006073">
    <property type="entry name" value="GTP-bd"/>
</dbReference>
<organism evidence="13 14">
    <name type="scientific">Candidatus Gemmiger avicola</name>
    <dbReference type="NCBI Taxonomy" id="2838605"/>
    <lineage>
        <taxon>Bacteria</taxon>
        <taxon>Bacillati</taxon>
        <taxon>Bacillota</taxon>
        <taxon>Clostridia</taxon>
        <taxon>Eubacteriales</taxon>
        <taxon>Gemmiger</taxon>
    </lineage>
</organism>
<comment type="subcellular location">
    <subcellularLocation>
        <location evidence="9">Cytoplasm</location>
    </subcellularLocation>
</comment>
<accession>A0A9D2M6C0</accession>
<keyword evidence="8 9" id="KW-0342">GTP-binding</keyword>
<dbReference type="SUPFAM" id="SSF52540">
    <property type="entry name" value="P-loop containing nucleoside triphosphate hydrolases"/>
    <property type="match status" value="1"/>
</dbReference>
<dbReference type="InterPro" id="IPR027417">
    <property type="entry name" value="P-loop_NTPase"/>
</dbReference>
<keyword evidence="4 9" id="KW-0479">Metal-binding</keyword>
<keyword evidence="3 9" id="KW-0963">Cytoplasm</keyword>
<dbReference type="InterPro" id="IPR045086">
    <property type="entry name" value="OBG_GTPase"/>
</dbReference>
<comment type="cofactor">
    <cofactor evidence="1 9">
        <name>Mg(2+)</name>
        <dbReference type="ChEBI" id="CHEBI:18420"/>
    </cofactor>
</comment>
<dbReference type="InterPro" id="IPR014100">
    <property type="entry name" value="GTP-bd_Obg/CgtA"/>
</dbReference>
<dbReference type="GO" id="GO:0005737">
    <property type="term" value="C:cytoplasm"/>
    <property type="evidence" value="ECO:0007669"/>
    <property type="project" value="UniProtKB-SubCell"/>
</dbReference>
<evidence type="ECO:0000259" key="10">
    <source>
        <dbReference type="PROSITE" id="PS51710"/>
    </source>
</evidence>
<comment type="function">
    <text evidence="9">An essential GTPase which binds GTP, GDP and possibly (p)ppGpp with moderate affinity, with high nucleotide exchange rates and a fairly low GTP hydrolysis rate. Plays a role in control of the cell cycle, stress response, ribosome biogenesis and in those bacteria that undergo differentiation, in morphogenesis control.</text>
</comment>
<evidence type="ECO:0000259" key="12">
    <source>
        <dbReference type="PROSITE" id="PS51883"/>
    </source>
</evidence>
<dbReference type="Pfam" id="PF01926">
    <property type="entry name" value="MMR_HSR1"/>
    <property type="match status" value="1"/>
</dbReference>
<feature type="binding site" evidence="9">
    <location>
        <begin position="215"/>
        <end position="218"/>
    </location>
    <ligand>
        <name>GTP</name>
        <dbReference type="ChEBI" id="CHEBI:37565"/>
    </ligand>
</feature>
<evidence type="ECO:0000256" key="3">
    <source>
        <dbReference type="ARBA" id="ARBA00022490"/>
    </source>
</evidence>
<dbReference type="CDD" id="cd01898">
    <property type="entry name" value="Obg"/>
    <property type="match status" value="1"/>
</dbReference>
<dbReference type="Gene3D" id="3.30.300.350">
    <property type="entry name" value="GTP-binding protein OBG, C-terminal domain"/>
    <property type="match status" value="1"/>
</dbReference>
<name>A0A9D2M6C0_9FIRM</name>
<feature type="binding site" evidence="9">
    <location>
        <begin position="193"/>
        <end position="197"/>
    </location>
    <ligand>
        <name>GTP</name>
        <dbReference type="ChEBI" id="CHEBI:37565"/>
    </ligand>
</feature>
<evidence type="ECO:0000256" key="9">
    <source>
        <dbReference type="HAMAP-Rule" id="MF_01454"/>
    </source>
</evidence>
<reference evidence="13" key="1">
    <citation type="journal article" date="2021" name="PeerJ">
        <title>Extensive microbial diversity within the chicken gut microbiome revealed by metagenomics and culture.</title>
        <authorList>
            <person name="Gilroy R."/>
            <person name="Ravi A."/>
            <person name="Getino M."/>
            <person name="Pursley I."/>
            <person name="Horton D.L."/>
            <person name="Alikhan N.F."/>
            <person name="Baker D."/>
            <person name="Gharbi K."/>
            <person name="Hall N."/>
            <person name="Watson M."/>
            <person name="Adriaenssens E.M."/>
            <person name="Foster-Nyarko E."/>
            <person name="Jarju S."/>
            <person name="Secka A."/>
            <person name="Antonio M."/>
            <person name="Oren A."/>
            <person name="Chaudhuri R.R."/>
            <person name="La Ragione R."/>
            <person name="Hildebrand F."/>
            <person name="Pallen M.J."/>
        </authorList>
    </citation>
    <scope>NUCLEOTIDE SEQUENCE</scope>
    <source>
        <strain evidence="13">ChiBcec8-13705</strain>
    </source>
</reference>
<dbReference type="PRINTS" id="PR00326">
    <property type="entry name" value="GTP1OBG"/>
</dbReference>
<dbReference type="GO" id="GO:0042254">
    <property type="term" value="P:ribosome biogenesis"/>
    <property type="evidence" value="ECO:0007669"/>
    <property type="project" value="UniProtKB-UniRule"/>
</dbReference>
<keyword evidence="7 9" id="KW-0460">Magnesium</keyword>
<dbReference type="NCBIfam" id="NF008955">
    <property type="entry name" value="PRK12297.1"/>
    <property type="match status" value="1"/>
</dbReference>
<feature type="domain" description="OBG-type G" evidence="10">
    <location>
        <begin position="162"/>
        <end position="332"/>
    </location>
</feature>
<feature type="binding site" evidence="9">
    <location>
        <position position="195"/>
    </location>
    <ligand>
        <name>Mg(2+)</name>
        <dbReference type="ChEBI" id="CHEBI:18420"/>
    </ligand>
</feature>
<dbReference type="GO" id="GO:0003924">
    <property type="term" value="F:GTPase activity"/>
    <property type="evidence" value="ECO:0007669"/>
    <property type="project" value="UniProtKB-UniRule"/>
</dbReference>
<dbReference type="Proteomes" id="UP000886803">
    <property type="component" value="Unassembled WGS sequence"/>
</dbReference>
<gene>
    <name evidence="13" type="primary">obgE</name>
    <name evidence="9" type="synonym">obg</name>
    <name evidence="13" type="ORF">H9945_01790</name>
</gene>
<dbReference type="SUPFAM" id="SSF102741">
    <property type="entry name" value="Obg GTP-binding protein C-terminal domain"/>
    <property type="match status" value="1"/>
</dbReference>
<dbReference type="SUPFAM" id="SSF82051">
    <property type="entry name" value="Obg GTP-binding protein N-terminal domain"/>
    <property type="match status" value="1"/>
</dbReference>